<evidence type="ECO:0000313" key="5">
    <source>
        <dbReference type="Proteomes" id="UP001359886"/>
    </source>
</evidence>
<evidence type="ECO:0000256" key="2">
    <source>
        <dbReference type="PROSITE-ProRule" id="PRU00335"/>
    </source>
</evidence>
<dbReference type="Pfam" id="PF00440">
    <property type="entry name" value="TetR_N"/>
    <property type="match status" value="1"/>
</dbReference>
<sequence length="201" mass="22916">MAQVRKEEVRNRILDSALVLFEEKGYLGTTLNAIAKHSNTSIGSIYVYFNSKVELFFELYGPWLKKQLVALHRKSSRVKDPAKRLERIILGLWYDIPVARNQFTNSFIQALSSAKPEEFNSALFVWCTEKLKAMIEPTIPPERAALLVGHTVTDILFMAFDGYAINYKFGMSKRHAQQSARVAALLLRGDEIEEIADLTFK</sequence>
<protein>
    <submittedName>
        <fullName evidence="4">TetR/AcrR family transcriptional regulator</fullName>
    </submittedName>
</protein>
<dbReference type="SUPFAM" id="SSF46689">
    <property type="entry name" value="Homeodomain-like"/>
    <property type="match status" value="1"/>
</dbReference>
<reference evidence="4 5" key="1">
    <citation type="submission" date="2024-02" db="EMBL/GenBank/DDBJ databases">
        <title>A novel Wenzhouxiangellaceae bacterium, isolated from coastal sediments.</title>
        <authorList>
            <person name="Du Z.-J."/>
            <person name="Ye Y.-Q."/>
            <person name="Zhang X.-Y."/>
        </authorList>
    </citation>
    <scope>NUCLEOTIDE SEQUENCE [LARGE SCALE GENOMIC DNA]</scope>
    <source>
        <strain evidence="4 5">CH-27</strain>
    </source>
</reference>
<dbReference type="GO" id="GO:0003700">
    <property type="term" value="F:DNA-binding transcription factor activity"/>
    <property type="evidence" value="ECO:0007669"/>
    <property type="project" value="TreeGrafter"/>
</dbReference>
<accession>A0AAW9R4S3</accession>
<proteinExistence type="predicted"/>
<dbReference type="RefSeq" id="WP_354693527.1">
    <property type="nucleotide sequence ID" value="NZ_JAZHOG010000001.1"/>
</dbReference>
<name>A0AAW9R4S3_9GAMM</name>
<organism evidence="4 5">
    <name type="scientific">Elongatibacter sediminis</name>
    <dbReference type="NCBI Taxonomy" id="3119006"/>
    <lineage>
        <taxon>Bacteria</taxon>
        <taxon>Pseudomonadati</taxon>
        <taxon>Pseudomonadota</taxon>
        <taxon>Gammaproteobacteria</taxon>
        <taxon>Chromatiales</taxon>
        <taxon>Wenzhouxiangellaceae</taxon>
        <taxon>Elongatibacter</taxon>
    </lineage>
</organism>
<dbReference type="AlphaFoldDB" id="A0AAW9R4S3"/>
<keyword evidence="5" id="KW-1185">Reference proteome</keyword>
<dbReference type="PANTHER" id="PTHR30055">
    <property type="entry name" value="HTH-TYPE TRANSCRIPTIONAL REGULATOR RUTR"/>
    <property type="match status" value="1"/>
</dbReference>
<dbReference type="PRINTS" id="PR00455">
    <property type="entry name" value="HTHTETR"/>
</dbReference>
<dbReference type="InterPro" id="IPR009057">
    <property type="entry name" value="Homeodomain-like_sf"/>
</dbReference>
<evidence type="ECO:0000313" key="4">
    <source>
        <dbReference type="EMBL" id="MEJ8566204.1"/>
    </source>
</evidence>
<gene>
    <name evidence="4" type="ORF">V3330_01095</name>
</gene>
<evidence type="ECO:0000259" key="3">
    <source>
        <dbReference type="PROSITE" id="PS50977"/>
    </source>
</evidence>
<dbReference type="GO" id="GO:0000976">
    <property type="term" value="F:transcription cis-regulatory region binding"/>
    <property type="evidence" value="ECO:0007669"/>
    <property type="project" value="TreeGrafter"/>
</dbReference>
<comment type="caution">
    <text evidence="4">The sequence shown here is derived from an EMBL/GenBank/DDBJ whole genome shotgun (WGS) entry which is preliminary data.</text>
</comment>
<dbReference type="InterPro" id="IPR001647">
    <property type="entry name" value="HTH_TetR"/>
</dbReference>
<feature type="DNA-binding region" description="H-T-H motif" evidence="2">
    <location>
        <begin position="30"/>
        <end position="49"/>
    </location>
</feature>
<feature type="domain" description="HTH tetR-type" evidence="3">
    <location>
        <begin position="7"/>
        <end position="67"/>
    </location>
</feature>
<dbReference type="InterPro" id="IPR050109">
    <property type="entry name" value="HTH-type_TetR-like_transc_reg"/>
</dbReference>
<dbReference type="EMBL" id="JAZHOG010000001">
    <property type="protein sequence ID" value="MEJ8566204.1"/>
    <property type="molecule type" value="Genomic_DNA"/>
</dbReference>
<dbReference type="PANTHER" id="PTHR30055:SF226">
    <property type="entry name" value="HTH-TYPE TRANSCRIPTIONAL REGULATOR PKSA"/>
    <property type="match status" value="1"/>
</dbReference>
<dbReference type="Proteomes" id="UP001359886">
    <property type="component" value="Unassembled WGS sequence"/>
</dbReference>
<dbReference type="Gene3D" id="1.10.357.10">
    <property type="entry name" value="Tetracycline Repressor, domain 2"/>
    <property type="match status" value="1"/>
</dbReference>
<dbReference type="PROSITE" id="PS50977">
    <property type="entry name" value="HTH_TETR_2"/>
    <property type="match status" value="1"/>
</dbReference>
<evidence type="ECO:0000256" key="1">
    <source>
        <dbReference type="ARBA" id="ARBA00023125"/>
    </source>
</evidence>
<keyword evidence="1 2" id="KW-0238">DNA-binding</keyword>